<accession>A0ABD7N8V5</accession>
<dbReference type="AlphaFoldDB" id="A0ABD7N8V5"/>
<evidence type="ECO:0000313" key="1">
    <source>
        <dbReference type="EMBL" id="SSG07451.1"/>
    </source>
</evidence>
<name>A0ABD7N8V5_9ENTR</name>
<evidence type="ECO:0000313" key="2">
    <source>
        <dbReference type="Proteomes" id="UP000252079"/>
    </source>
</evidence>
<proteinExistence type="predicted"/>
<comment type="caution">
    <text evidence="1">The sequence shown here is derived from an EMBL/GenBank/DDBJ whole genome shotgun (WGS) entry which is preliminary data.</text>
</comment>
<organism evidence="1 2">
    <name type="scientific">Klebsiella quasipneumoniae</name>
    <dbReference type="NCBI Taxonomy" id="1463165"/>
    <lineage>
        <taxon>Bacteria</taxon>
        <taxon>Pseudomonadati</taxon>
        <taxon>Pseudomonadota</taxon>
        <taxon>Gammaproteobacteria</taxon>
        <taxon>Enterobacterales</taxon>
        <taxon>Enterobacteriaceae</taxon>
        <taxon>Klebsiella/Raoultella group</taxon>
        <taxon>Klebsiella</taxon>
        <taxon>Klebsiella pneumoniae complex</taxon>
    </lineage>
</organism>
<dbReference type="EMBL" id="UFBM01000060">
    <property type="protein sequence ID" value="SSG07451.1"/>
    <property type="molecule type" value="Genomic_DNA"/>
</dbReference>
<sequence>MNIKTLKNDTVETVSFLVKALFFVVRKIYLKPAVAVCPLPQTLAECRIYAARSIC</sequence>
<protein>
    <submittedName>
        <fullName evidence="1">Uncharacterized protein</fullName>
    </submittedName>
</protein>
<dbReference type="Proteomes" id="UP000252079">
    <property type="component" value="Unassembled WGS sequence"/>
</dbReference>
<reference evidence="1 2" key="1">
    <citation type="submission" date="2018-07" db="EMBL/GenBank/DDBJ databases">
        <authorList>
            <consortium name="Pathogen Informatics"/>
        </authorList>
    </citation>
    <scope>NUCLEOTIDE SEQUENCE [LARGE SCALE GENOMIC DNA]</scope>
    <source>
        <strain evidence="1 2">4300STDY6636950</strain>
    </source>
</reference>
<gene>
    <name evidence="1" type="ORF">SAMEA23995918_05016</name>
</gene>